<keyword evidence="2" id="KW-1185">Reference proteome</keyword>
<sequence>MLSEHAEFKALSMKDIYTTSDGTQKIRTSHYIENLLIDFETVIIPCDRGRTTVCVSSQDGFEETSDHD</sequence>
<gene>
    <name evidence="1" type="ORF">Pint_03555</name>
</gene>
<accession>A0ACC0ZMY4</accession>
<dbReference type="Proteomes" id="UP001163603">
    <property type="component" value="Chromosome 1"/>
</dbReference>
<organism evidence="1 2">
    <name type="scientific">Pistacia integerrima</name>
    <dbReference type="NCBI Taxonomy" id="434235"/>
    <lineage>
        <taxon>Eukaryota</taxon>
        <taxon>Viridiplantae</taxon>
        <taxon>Streptophyta</taxon>
        <taxon>Embryophyta</taxon>
        <taxon>Tracheophyta</taxon>
        <taxon>Spermatophyta</taxon>
        <taxon>Magnoliopsida</taxon>
        <taxon>eudicotyledons</taxon>
        <taxon>Gunneridae</taxon>
        <taxon>Pentapetalae</taxon>
        <taxon>rosids</taxon>
        <taxon>malvids</taxon>
        <taxon>Sapindales</taxon>
        <taxon>Anacardiaceae</taxon>
        <taxon>Pistacia</taxon>
    </lineage>
</organism>
<proteinExistence type="predicted"/>
<reference evidence="2" key="1">
    <citation type="journal article" date="2023" name="G3 (Bethesda)">
        <title>Genome assembly and association tests identify interacting loci associated with vigor, precocity, and sex in interspecific pistachio rootstocks.</title>
        <authorList>
            <person name="Palmer W."/>
            <person name="Jacygrad E."/>
            <person name="Sagayaradj S."/>
            <person name="Cavanaugh K."/>
            <person name="Han R."/>
            <person name="Bertier L."/>
            <person name="Beede B."/>
            <person name="Kafkas S."/>
            <person name="Golino D."/>
            <person name="Preece J."/>
            <person name="Michelmore R."/>
        </authorList>
    </citation>
    <scope>NUCLEOTIDE SEQUENCE [LARGE SCALE GENOMIC DNA]</scope>
</reference>
<name>A0ACC0ZMY4_9ROSI</name>
<dbReference type="EMBL" id="CM047736">
    <property type="protein sequence ID" value="KAJ0053077.1"/>
    <property type="molecule type" value="Genomic_DNA"/>
</dbReference>
<protein>
    <submittedName>
        <fullName evidence="1">Uncharacterized protein</fullName>
    </submittedName>
</protein>
<evidence type="ECO:0000313" key="2">
    <source>
        <dbReference type="Proteomes" id="UP001163603"/>
    </source>
</evidence>
<comment type="caution">
    <text evidence="1">The sequence shown here is derived from an EMBL/GenBank/DDBJ whole genome shotgun (WGS) entry which is preliminary data.</text>
</comment>
<evidence type="ECO:0000313" key="1">
    <source>
        <dbReference type="EMBL" id="KAJ0053077.1"/>
    </source>
</evidence>